<sequence>MKIIPVIMSGGVGSRLWPESRETNPKPFMSLPDGDNLIRKTYRRATAFDNVTEIMTVTNRDLLFKTEDEYKAAKTSSIVQSFILEPFGRNTAAAVAAAAIQIQKNHGDDAIVLVLAADHLIQNEQAFSEAVNSAIQLATEGWLVTFGIQPEAPETGFGYIDANKSAPLGDGFKVNRFVEKPDLATATEYINAGNFLWNSGMFCFRIGTLMEEMEQHCQEVLVAVNTTISTSRLSEAPRYSALSLDAETFGKVPDISIDYALMERSERVATIPCNIGWSDIGSWTAMSELTPCDDSGNRFDGDVLTFQSSNNFVRSSDRLTSLVGVNNLIVVDTPDAILIVDKDHAQDVKHIVSQLKKSGHSAHLYHRTVHRPWGTYTTLEEGERFKIKRIVVKPGASLSLQMHYHRSEHWVVVSGMARVINDDRELLLDTNESTFIRAGHKHRLENPGVVDLVLIEVQCGDYLGEDDIVRFADIYGRADTK</sequence>
<feature type="domain" description="Mannose-6-phosphate isomerase type II C-terminal" evidence="11">
    <location>
        <begin position="360"/>
        <end position="473"/>
    </location>
</feature>
<dbReference type="InterPro" id="IPR001538">
    <property type="entry name" value="Man6P_isomerase-2_C"/>
</dbReference>
<comment type="similarity">
    <text evidence="2 9">Belongs to the mannose-6-phosphate isomerase type 2 family.</text>
</comment>
<dbReference type="FunFam" id="2.60.120.10:FF:000032">
    <property type="entry name" value="Mannose-1-phosphate guanylyltransferase/mannose-6-phosphate isomerase"/>
    <property type="match status" value="1"/>
</dbReference>
<keyword evidence="5 13" id="KW-0548">Nucleotidyltransferase</keyword>
<dbReference type="InterPro" id="IPR029044">
    <property type="entry name" value="Nucleotide-diphossugar_trans"/>
</dbReference>
<dbReference type="Proteomes" id="UP000596074">
    <property type="component" value="Chromosome"/>
</dbReference>
<accession>A0A9X7YNI9</accession>
<dbReference type="GO" id="GO:0005525">
    <property type="term" value="F:GTP binding"/>
    <property type="evidence" value="ECO:0007669"/>
    <property type="project" value="UniProtKB-KW"/>
</dbReference>
<keyword evidence="14" id="KW-1185">Reference proteome</keyword>
<comment type="catalytic activity">
    <reaction evidence="8">
        <text>alpha-D-mannose 1-phosphate + GTP + H(+) = GDP-alpha-D-mannose + diphosphate</text>
        <dbReference type="Rhea" id="RHEA:15229"/>
        <dbReference type="ChEBI" id="CHEBI:15378"/>
        <dbReference type="ChEBI" id="CHEBI:33019"/>
        <dbReference type="ChEBI" id="CHEBI:37565"/>
        <dbReference type="ChEBI" id="CHEBI:57527"/>
        <dbReference type="ChEBI" id="CHEBI:58409"/>
        <dbReference type="EC" id="2.7.7.13"/>
    </reaction>
</comment>
<evidence type="ECO:0000256" key="5">
    <source>
        <dbReference type="ARBA" id="ARBA00022695"/>
    </source>
</evidence>
<dbReference type="Gene3D" id="2.60.120.10">
    <property type="entry name" value="Jelly Rolls"/>
    <property type="match status" value="1"/>
</dbReference>
<proteinExistence type="inferred from homology"/>
<dbReference type="RefSeq" id="WP_228346236.1">
    <property type="nucleotide sequence ID" value="NZ_CP046056.1"/>
</dbReference>
<evidence type="ECO:0000259" key="12">
    <source>
        <dbReference type="Pfam" id="PF22640"/>
    </source>
</evidence>
<dbReference type="InterPro" id="IPR054566">
    <property type="entry name" value="ManC/GMP-like_b-helix"/>
</dbReference>
<dbReference type="Pfam" id="PF22640">
    <property type="entry name" value="ManC_GMP_beta-helix"/>
    <property type="match status" value="1"/>
</dbReference>
<name>A0A9X7YNI9_9GAMM</name>
<keyword evidence="6" id="KW-0547">Nucleotide-binding</keyword>
<evidence type="ECO:0000259" key="11">
    <source>
        <dbReference type="Pfam" id="PF01050"/>
    </source>
</evidence>
<dbReference type="InterPro" id="IPR006375">
    <property type="entry name" value="Man1P_GuaTrfase/Man6P_Isoase"/>
</dbReference>
<dbReference type="EC" id="2.7.7.13" evidence="3"/>
<evidence type="ECO:0000256" key="6">
    <source>
        <dbReference type="ARBA" id="ARBA00022741"/>
    </source>
</evidence>
<dbReference type="PANTHER" id="PTHR46390">
    <property type="entry name" value="MANNOSE-1-PHOSPHATE GUANYLYLTRANSFERASE"/>
    <property type="match status" value="1"/>
</dbReference>
<dbReference type="PANTHER" id="PTHR46390:SF1">
    <property type="entry name" value="MANNOSE-1-PHOSPHATE GUANYLYLTRANSFERASE"/>
    <property type="match status" value="1"/>
</dbReference>
<dbReference type="GO" id="GO:0016853">
    <property type="term" value="F:isomerase activity"/>
    <property type="evidence" value="ECO:0007669"/>
    <property type="project" value="UniProtKB-KW"/>
</dbReference>
<feature type="domain" description="Nucleotidyl transferase" evidence="10">
    <location>
        <begin position="5"/>
        <end position="289"/>
    </location>
</feature>
<dbReference type="CDD" id="cd02509">
    <property type="entry name" value="GDP-M1P_Guanylyltransferase"/>
    <property type="match status" value="1"/>
</dbReference>
<dbReference type="InterPro" id="IPR005835">
    <property type="entry name" value="NTP_transferase_dom"/>
</dbReference>
<dbReference type="InterPro" id="IPR011051">
    <property type="entry name" value="RmlC_Cupin_sf"/>
</dbReference>
<comment type="pathway">
    <text evidence="1">Nucleotide-sugar biosynthesis; GDP-alpha-D-mannose biosynthesis; GDP-alpha-D-mannose from alpha-D-mannose 1-phosphate (GTP route): step 1/1.</text>
</comment>
<keyword evidence="4 13" id="KW-0808">Transferase</keyword>
<dbReference type="KEGG" id="vcw:GJQ55_04015"/>
<evidence type="ECO:0000256" key="7">
    <source>
        <dbReference type="ARBA" id="ARBA00023134"/>
    </source>
</evidence>
<protein>
    <recommendedName>
        <fullName evidence="3">mannose-1-phosphate guanylyltransferase</fullName>
        <ecNumber evidence="3">2.7.7.13</ecNumber>
    </recommendedName>
</protein>
<dbReference type="Pfam" id="PF01050">
    <property type="entry name" value="MannoseP_isomer"/>
    <property type="match status" value="1"/>
</dbReference>
<evidence type="ECO:0000256" key="4">
    <source>
        <dbReference type="ARBA" id="ARBA00022679"/>
    </source>
</evidence>
<dbReference type="Pfam" id="PF00483">
    <property type="entry name" value="NTP_transferase"/>
    <property type="match status" value="1"/>
</dbReference>
<evidence type="ECO:0000313" key="13">
    <source>
        <dbReference type="EMBL" id="QQD23701.1"/>
    </source>
</evidence>
<evidence type="ECO:0000259" key="10">
    <source>
        <dbReference type="Pfam" id="PF00483"/>
    </source>
</evidence>
<dbReference type="SUPFAM" id="SSF51182">
    <property type="entry name" value="RmlC-like cupins"/>
    <property type="match status" value="1"/>
</dbReference>
<dbReference type="AlphaFoldDB" id="A0A9X7YNI9"/>
<dbReference type="Gene3D" id="3.90.550.10">
    <property type="entry name" value="Spore Coat Polysaccharide Biosynthesis Protein SpsA, Chain A"/>
    <property type="match status" value="1"/>
</dbReference>
<keyword evidence="7" id="KW-0342">GTP-binding</keyword>
<dbReference type="FunFam" id="3.90.550.10:FF:000046">
    <property type="entry name" value="Mannose-1-phosphate guanylyltransferase (GDP)"/>
    <property type="match status" value="1"/>
</dbReference>
<dbReference type="NCBIfam" id="TIGR01479">
    <property type="entry name" value="GMP_PMI"/>
    <property type="match status" value="1"/>
</dbReference>
<gene>
    <name evidence="13" type="ORF">GJQ55_04015</name>
</gene>
<dbReference type="GO" id="GO:0009298">
    <property type="term" value="P:GDP-mannose biosynthetic process"/>
    <property type="evidence" value="ECO:0007669"/>
    <property type="project" value="TreeGrafter"/>
</dbReference>
<evidence type="ECO:0000256" key="3">
    <source>
        <dbReference type="ARBA" id="ARBA00012387"/>
    </source>
</evidence>
<evidence type="ECO:0000256" key="2">
    <source>
        <dbReference type="ARBA" id="ARBA00006115"/>
    </source>
</evidence>
<evidence type="ECO:0000313" key="14">
    <source>
        <dbReference type="Proteomes" id="UP000596074"/>
    </source>
</evidence>
<keyword evidence="13" id="KW-0413">Isomerase</keyword>
<dbReference type="InterPro" id="IPR014710">
    <property type="entry name" value="RmlC-like_jellyroll"/>
</dbReference>
<evidence type="ECO:0000256" key="1">
    <source>
        <dbReference type="ARBA" id="ARBA00004823"/>
    </source>
</evidence>
<organism evidence="13 14">
    <name type="scientific">Venatoribacter cucullus</name>
    <dbReference type="NCBI Taxonomy" id="2661630"/>
    <lineage>
        <taxon>Bacteria</taxon>
        <taxon>Pseudomonadati</taxon>
        <taxon>Pseudomonadota</taxon>
        <taxon>Gammaproteobacteria</taxon>
        <taxon>Oceanospirillales</taxon>
        <taxon>Oceanospirillaceae</taxon>
        <taxon>Venatoribacter</taxon>
    </lineage>
</organism>
<evidence type="ECO:0000256" key="8">
    <source>
        <dbReference type="ARBA" id="ARBA00047343"/>
    </source>
</evidence>
<dbReference type="EMBL" id="CP046056">
    <property type="protein sequence ID" value="QQD23701.1"/>
    <property type="molecule type" value="Genomic_DNA"/>
</dbReference>
<dbReference type="GO" id="GO:0004475">
    <property type="term" value="F:mannose-1-phosphate guanylyltransferase (GTP) activity"/>
    <property type="evidence" value="ECO:0007669"/>
    <property type="project" value="UniProtKB-EC"/>
</dbReference>
<dbReference type="CDD" id="cd02213">
    <property type="entry name" value="cupin_PMI_typeII_C"/>
    <property type="match status" value="1"/>
</dbReference>
<evidence type="ECO:0000256" key="9">
    <source>
        <dbReference type="RuleBase" id="RU004190"/>
    </source>
</evidence>
<dbReference type="SUPFAM" id="SSF53448">
    <property type="entry name" value="Nucleotide-diphospho-sugar transferases"/>
    <property type="match status" value="1"/>
</dbReference>
<feature type="domain" description="MannoseP isomerase/GMP-like beta-helix" evidence="12">
    <location>
        <begin position="302"/>
        <end position="355"/>
    </location>
</feature>
<dbReference type="GO" id="GO:0000271">
    <property type="term" value="P:polysaccharide biosynthetic process"/>
    <property type="evidence" value="ECO:0007669"/>
    <property type="project" value="InterPro"/>
</dbReference>
<dbReference type="InterPro" id="IPR049577">
    <property type="entry name" value="GMPP_N"/>
</dbReference>
<reference evidence="13 14" key="1">
    <citation type="submission" date="2019-11" db="EMBL/GenBank/DDBJ databases">
        <title>Venatorbacter sp. nov. a predator of Campylobacter and other Gram-negative bacteria.</title>
        <authorList>
            <person name="Saeedi A."/>
            <person name="Cummings N.J."/>
            <person name="Connerton I.F."/>
            <person name="Connerton P.L."/>
        </authorList>
    </citation>
    <scope>NUCLEOTIDE SEQUENCE [LARGE SCALE GENOMIC DNA]</scope>
    <source>
        <strain evidence="13">XL5</strain>
    </source>
</reference>
<dbReference type="InterPro" id="IPR051161">
    <property type="entry name" value="Mannose-6P_isomerase_type2"/>
</dbReference>